<organism evidence="1 2">
    <name type="scientific">Sporolactobacillus kofuensis</name>
    <dbReference type="NCBI Taxonomy" id="269672"/>
    <lineage>
        <taxon>Bacteria</taxon>
        <taxon>Bacillati</taxon>
        <taxon>Bacillota</taxon>
        <taxon>Bacilli</taxon>
        <taxon>Bacillales</taxon>
        <taxon>Sporolactobacillaceae</taxon>
        <taxon>Sporolactobacillus</taxon>
    </lineage>
</organism>
<keyword evidence="2" id="KW-1185">Reference proteome</keyword>
<proteinExistence type="predicted"/>
<evidence type="ECO:0000313" key="2">
    <source>
        <dbReference type="Proteomes" id="UP001596267"/>
    </source>
</evidence>
<dbReference type="Proteomes" id="UP001596267">
    <property type="component" value="Unassembled WGS sequence"/>
</dbReference>
<gene>
    <name evidence="1" type="ORF">ACFP7A_13945</name>
</gene>
<accession>A0ABW1WGJ3</accession>
<dbReference type="EMBL" id="JBHSTQ010000023">
    <property type="protein sequence ID" value="MFC6387682.1"/>
    <property type="molecule type" value="Genomic_DNA"/>
</dbReference>
<sequence length="90" mass="10791">MNCYFFYLEYDGQKKSSVAHPSPRDMIYANYVANAICEFAQKNKMSEWTLDTLDVVKSQGYRVFFRKNRFLRGVQEFIYYVRPEGQEYIS</sequence>
<reference evidence="2" key="1">
    <citation type="journal article" date="2019" name="Int. J. Syst. Evol. Microbiol.">
        <title>The Global Catalogue of Microorganisms (GCM) 10K type strain sequencing project: providing services to taxonomists for standard genome sequencing and annotation.</title>
        <authorList>
            <consortium name="The Broad Institute Genomics Platform"/>
            <consortium name="The Broad Institute Genome Sequencing Center for Infectious Disease"/>
            <person name="Wu L."/>
            <person name="Ma J."/>
        </authorList>
    </citation>
    <scope>NUCLEOTIDE SEQUENCE [LARGE SCALE GENOMIC DNA]</scope>
    <source>
        <strain evidence="2">CCUG 42001</strain>
    </source>
</reference>
<dbReference type="RefSeq" id="WP_253077383.1">
    <property type="nucleotide sequence ID" value="NZ_JAMXWN010000021.1"/>
</dbReference>
<evidence type="ECO:0000313" key="1">
    <source>
        <dbReference type="EMBL" id="MFC6387682.1"/>
    </source>
</evidence>
<protein>
    <submittedName>
        <fullName evidence="1">Uncharacterized protein</fullName>
    </submittedName>
</protein>
<comment type="caution">
    <text evidence="1">The sequence shown here is derived from an EMBL/GenBank/DDBJ whole genome shotgun (WGS) entry which is preliminary data.</text>
</comment>
<name>A0ABW1WGJ3_9BACL</name>